<reference evidence="2" key="1">
    <citation type="submission" date="2018-07" db="EMBL/GenBank/DDBJ databases">
        <authorList>
            <person name="Quirk P.G."/>
            <person name="Krulwich T.A."/>
        </authorList>
    </citation>
    <scope>NUCLEOTIDE SEQUENCE</scope>
    <source>
        <strain evidence="2">96224</strain>
    </source>
</reference>
<evidence type="ECO:0000313" key="2">
    <source>
        <dbReference type="EMBL" id="SUZ08105.1"/>
    </source>
</evidence>
<dbReference type="AlphaFoldDB" id="A0A381L2G6"/>
<accession>A0A381L2G6</accession>
<dbReference type="EMBL" id="UIGY01000011">
    <property type="protein sequence ID" value="SUZ08105.1"/>
    <property type="molecule type" value="Genomic_DNA"/>
</dbReference>
<gene>
    <name evidence="2" type="ORF">BGT96224V2_LOCUS1303</name>
</gene>
<name>A0A381L2G6_BLUGR</name>
<keyword evidence="1" id="KW-0732">Signal</keyword>
<organism evidence="2">
    <name type="scientific">Blumeria graminis f. sp. tritici 96224</name>
    <dbReference type="NCBI Taxonomy" id="1268274"/>
    <lineage>
        <taxon>Eukaryota</taxon>
        <taxon>Fungi</taxon>
        <taxon>Dikarya</taxon>
        <taxon>Ascomycota</taxon>
        <taxon>Pezizomycotina</taxon>
        <taxon>Leotiomycetes</taxon>
        <taxon>Erysiphales</taxon>
        <taxon>Erysiphaceae</taxon>
        <taxon>Blumeria</taxon>
    </lineage>
</organism>
<feature type="chain" id="PRO_5016632245" evidence="1">
    <location>
        <begin position="18"/>
        <end position="317"/>
    </location>
</feature>
<dbReference type="OrthoDB" id="10283622at2759"/>
<feature type="signal peptide" evidence="1">
    <location>
        <begin position="1"/>
        <end position="17"/>
    </location>
</feature>
<evidence type="ECO:0000256" key="1">
    <source>
        <dbReference type="SAM" id="SignalP"/>
    </source>
</evidence>
<sequence>MLPLQTLECLLLVSLDPALFPELKTTIYQISNVPGSYYSHYQSFTSFDTILNLPKIRLNKHLESPLTIRRICSKYQGDILFLNRRLQNEHIATPSDFNEKKKDQNDTDCIKKLRQLFMKNIDGKLSEVGKPNMKLSICRFELIVENLSKGLIQLDGPHVCYAQKYNSAALKSNNYRGNIIKLFADSAMPIKHVLSSMKPLASITIGEDIKHLVLVLHELRVISKNIKSQEYEMEPRLGSRDKRNPAVFEFLTAYIQRTMSDIHLHKYGSTSLDNAYLGGSDCLNNNKVPKNALSDLEPVRVNSKPHSFPTKNLKDRS</sequence>
<proteinExistence type="predicted"/>
<protein>
    <submittedName>
        <fullName evidence="2">BgtE-5765</fullName>
    </submittedName>
</protein>